<evidence type="ECO:0000259" key="3">
    <source>
        <dbReference type="Pfam" id="PF25973"/>
    </source>
</evidence>
<feature type="coiled-coil region" evidence="2">
    <location>
        <begin position="118"/>
        <end position="190"/>
    </location>
</feature>
<sequence length="380" mass="42350">MSLVKYINDRSLIFNWNRFLKIMLVCALTLSIFLQGCSSENTPELASQKTQVVLLNEVKANAYYQEFRIAGITQTESRAQLSFGVPGKVQDVIVDIGSRLKAGEVMAALDLEPYQLALYNARSEASKAQATLEESQANYERLNSLRSNNAVSQQDLEGSRTLFLTAEASLREANSRIRIAERELSQAVIRAPYDGVVSTRQVNPFEEVAQTQIIFTFDSTERLIVESSVPVSLATELRSTNEQTVTVIHNGKSFGATVSHIAERASNGLSLPIKLRLHVSDNYFLPPGVVVEVNYLLKNRESFLLVPHGSVYVEATKNDAFIYLYDSEARQVSKRPVQIVDNQPTGYWVRSTLNPGDRYVAAGAAFITEGQFVRVLEEKQ</sequence>
<dbReference type="Gene3D" id="2.40.30.170">
    <property type="match status" value="1"/>
</dbReference>
<dbReference type="Gene3D" id="1.10.287.470">
    <property type="entry name" value="Helix hairpin bin"/>
    <property type="match status" value="1"/>
</dbReference>
<evidence type="ECO:0000256" key="1">
    <source>
        <dbReference type="ARBA" id="ARBA00009477"/>
    </source>
</evidence>
<organism evidence="4">
    <name type="scientific">Rheinheimera sp. BAL341</name>
    <dbReference type="NCBI Taxonomy" id="1708203"/>
    <lineage>
        <taxon>Bacteria</taxon>
        <taxon>Pseudomonadati</taxon>
        <taxon>Pseudomonadota</taxon>
        <taxon>Gammaproteobacteria</taxon>
        <taxon>Chromatiales</taxon>
        <taxon>Chromatiaceae</taxon>
        <taxon>Rheinheimera</taxon>
    </lineage>
</organism>
<comment type="similarity">
    <text evidence="1">Belongs to the membrane fusion protein (MFP) (TC 8.A.1) family.</text>
</comment>
<keyword evidence="2" id="KW-0175">Coiled coil</keyword>
<dbReference type="Gene3D" id="2.40.420.20">
    <property type="match status" value="1"/>
</dbReference>
<dbReference type="AlphaFoldDB" id="A0A486XW26"/>
<dbReference type="InterPro" id="IPR058647">
    <property type="entry name" value="BSH_CzcB-like"/>
</dbReference>
<dbReference type="GO" id="GO:1990281">
    <property type="term" value="C:efflux pump complex"/>
    <property type="evidence" value="ECO:0007669"/>
    <property type="project" value="TreeGrafter"/>
</dbReference>
<protein>
    <submittedName>
        <fullName evidence="4">Membrane fusion protein</fullName>
    </submittedName>
</protein>
<proteinExistence type="inferred from homology"/>
<dbReference type="Pfam" id="PF25973">
    <property type="entry name" value="BSH_CzcB"/>
    <property type="match status" value="1"/>
</dbReference>
<dbReference type="GO" id="GO:0015562">
    <property type="term" value="F:efflux transmembrane transporter activity"/>
    <property type="evidence" value="ECO:0007669"/>
    <property type="project" value="TreeGrafter"/>
</dbReference>
<evidence type="ECO:0000313" key="4">
    <source>
        <dbReference type="EMBL" id="VHO05972.1"/>
    </source>
</evidence>
<dbReference type="PANTHER" id="PTHR30469">
    <property type="entry name" value="MULTIDRUG RESISTANCE PROTEIN MDTA"/>
    <property type="match status" value="1"/>
</dbReference>
<accession>A0A486XW26</accession>
<gene>
    <name evidence="4" type="ORF">BAL341_3042</name>
</gene>
<dbReference type="InterPro" id="IPR006143">
    <property type="entry name" value="RND_pump_MFP"/>
</dbReference>
<dbReference type="Gene3D" id="2.40.50.100">
    <property type="match status" value="1"/>
</dbReference>
<dbReference type="NCBIfam" id="TIGR01730">
    <property type="entry name" value="RND_mfp"/>
    <property type="match status" value="1"/>
</dbReference>
<evidence type="ECO:0000256" key="2">
    <source>
        <dbReference type="SAM" id="Coils"/>
    </source>
</evidence>
<reference evidence="4" key="1">
    <citation type="submission" date="2019-04" db="EMBL/GenBank/DDBJ databases">
        <authorList>
            <person name="Brambilla D."/>
        </authorList>
    </citation>
    <scope>NUCLEOTIDE SEQUENCE</scope>
    <source>
        <strain evidence="4">BAL1</strain>
    </source>
</reference>
<name>A0A486XW26_9GAMM</name>
<dbReference type="EMBL" id="CAAJGR010000017">
    <property type="protein sequence ID" value="VHO05972.1"/>
    <property type="molecule type" value="Genomic_DNA"/>
</dbReference>
<feature type="domain" description="CzcB-like barrel-sandwich hybrid" evidence="3">
    <location>
        <begin position="84"/>
        <end position="216"/>
    </location>
</feature>
<dbReference type="SUPFAM" id="SSF111369">
    <property type="entry name" value="HlyD-like secretion proteins"/>
    <property type="match status" value="1"/>
</dbReference>